<dbReference type="EMBL" id="JAIWYP010000007">
    <property type="protein sequence ID" value="KAH3794357.1"/>
    <property type="molecule type" value="Genomic_DNA"/>
</dbReference>
<dbReference type="AlphaFoldDB" id="A0A9D4FEI8"/>
<keyword evidence="8" id="KW-1185">Reference proteome</keyword>
<comment type="subcellular location">
    <subcellularLocation>
        <location evidence="1">Membrane</location>
        <topology evidence="1">Single-pass type I membrane protein</topology>
    </subcellularLocation>
</comment>
<dbReference type="InterPro" id="IPR036179">
    <property type="entry name" value="Ig-like_dom_sf"/>
</dbReference>
<reference evidence="7" key="2">
    <citation type="submission" date="2020-11" db="EMBL/GenBank/DDBJ databases">
        <authorList>
            <person name="McCartney M.A."/>
            <person name="Auch B."/>
            <person name="Kono T."/>
            <person name="Mallez S."/>
            <person name="Becker A."/>
            <person name="Gohl D.M."/>
            <person name="Silverstein K.A.T."/>
            <person name="Koren S."/>
            <person name="Bechman K.B."/>
            <person name="Herman A."/>
            <person name="Abrahante J.E."/>
            <person name="Garbe J."/>
        </authorList>
    </citation>
    <scope>NUCLEOTIDE SEQUENCE</scope>
    <source>
        <strain evidence="7">Duluth1</strain>
        <tissue evidence="7">Whole animal</tissue>
    </source>
</reference>
<dbReference type="InterPro" id="IPR051275">
    <property type="entry name" value="Cell_adhesion_signaling"/>
</dbReference>
<keyword evidence="3" id="KW-1015">Disulfide bond</keyword>
<dbReference type="SUPFAM" id="SSF48726">
    <property type="entry name" value="Immunoglobulin"/>
    <property type="match status" value="2"/>
</dbReference>
<evidence type="ECO:0000256" key="2">
    <source>
        <dbReference type="ARBA" id="ARBA00023136"/>
    </source>
</evidence>
<dbReference type="SMART" id="SM00409">
    <property type="entry name" value="IG"/>
    <property type="match status" value="2"/>
</dbReference>
<dbReference type="Proteomes" id="UP000828390">
    <property type="component" value="Unassembled WGS sequence"/>
</dbReference>
<reference evidence="7" key="1">
    <citation type="journal article" date="2019" name="bioRxiv">
        <title>The Genome of the Zebra Mussel, Dreissena polymorpha: A Resource for Invasive Species Research.</title>
        <authorList>
            <person name="McCartney M.A."/>
            <person name="Auch B."/>
            <person name="Kono T."/>
            <person name="Mallez S."/>
            <person name="Zhang Y."/>
            <person name="Obille A."/>
            <person name="Becker A."/>
            <person name="Abrahante J.E."/>
            <person name="Garbe J."/>
            <person name="Badalamenti J.P."/>
            <person name="Herman A."/>
            <person name="Mangelson H."/>
            <person name="Liachko I."/>
            <person name="Sullivan S."/>
            <person name="Sone E.D."/>
            <person name="Koren S."/>
            <person name="Silverstein K.A.T."/>
            <person name="Beckman K.B."/>
            <person name="Gohl D.M."/>
        </authorList>
    </citation>
    <scope>NUCLEOTIDE SEQUENCE</scope>
    <source>
        <strain evidence="7">Duluth1</strain>
        <tissue evidence="7">Whole animal</tissue>
    </source>
</reference>
<dbReference type="InterPro" id="IPR003599">
    <property type="entry name" value="Ig_sub"/>
</dbReference>
<accession>A0A9D4FEI8</accession>
<evidence type="ECO:0000256" key="3">
    <source>
        <dbReference type="ARBA" id="ARBA00023157"/>
    </source>
</evidence>
<gene>
    <name evidence="7" type="ORF">DPMN_147890</name>
</gene>
<evidence type="ECO:0000256" key="5">
    <source>
        <dbReference type="ARBA" id="ARBA00023319"/>
    </source>
</evidence>
<dbReference type="InterPro" id="IPR003598">
    <property type="entry name" value="Ig_sub2"/>
</dbReference>
<dbReference type="InterPro" id="IPR007110">
    <property type="entry name" value="Ig-like_dom"/>
</dbReference>
<organism evidence="7 8">
    <name type="scientific">Dreissena polymorpha</name>
    <name type="common">Zebra mussel</name>
    <name type="synonym">Mytilus polymorpha</name>
    <dbReference type="NCBI Taxonomy" id="45954"/>
    <lineage>
        <taxon>Eukaryota</taxon>
        <taxon>Metazoa</taxon>
        <taxon>Spiralia</taxon>
        <taxon>Lophotrochozoa</taxon>
        <taxon>Mollusca</taxon>
        <taxon>Bivalvia</taxon>
        <taxon>Autobranchia</taxon>
        <taxon>Heteroconchia</taxon>
        <taxon>Euheterodonta</taxon>
        <taxon>Imparidentia</taxon>
        <taxon>Neoheterodontei</taxon>
        <taxon>Myida</taxon>
        <taxon>Dreissenoidea</taxon>
        <taxon>Dreissenidae</taxon>
        <taxon>Dreissena</taxon>
    </lineage>
</organism>
<dbReference type="SMART" id="SM00408">
    <property type="entry name" value="IGc2"/>
    <property type="match status" value="2"/>
</dbReference>
<name>A0A9D4FEI8_DREPO</name>
<keyword evidence="2" id="KW-0472">Membrane</keyword>
<proteinExistence type="predicted"/>
<protein>
    <recommendedName>
        <fullName evidence="6">Ig-like domain-containing protein</fullName>
    </recommendedName>
</protein>
<evidence type="ECO:0000256" key="4">
    <source>
        <dbReference type="ARBA" id="ARBA00023180"/>
    </source>
</evidence>
<dbReference type="Pfam" id="PF13927">
    <property type="entry name" value="Ig_3"/>
    <property type="match status" value="1"/>
</dbReference>
<evidence type="ECO:0000256" key="1">
    <source>
        <dbReference type="ARBA" id="ARBA00004479"/>
    </source>
</evidence>
<evidence type="ECO:0000313" key="7">
    <source>
        <dbReference type="EMBL" id="KAH3794357.1"/>
    </source>
</evidence>
<dbReference type="GO" id="GO:0050839">
    <property type="term" value="F:cell adhesion molecule binding"/>
    <property type="evidence" value="ECO:0007669"/>
    <property type="project" value="TreeGrafter"/>
</dbReference>
<keyword evidence="4" id="KW-0325">Glycoprotein</keyword>
<keyword evidence="5" id="KW-0393">Immunoglobulin domain</keyword>
<dbReference type="GO" id="GO:0098609">
    <property type="term" value="P:cell-cell adhesion"/>
    <property type="evidence" value="ECO:0007669"/>
    <property type="project" value="TreeGrafter"/>
</dbReference>
<dbReference type="InterPro" id="IPR013783">
    <property type="entry name" value="Ig-like_fold"/>
</dbReference>
<feature type="domain" description="Ig-like" evidence="6">
    <location>
        <begin position="1"/>
        <end position="89"/>
    </location>
</feature>
<evidence type="ECO:0000259" key="6">
    <source>
        <dbReference type="PROSITE" id="PS50835"/>
    </source>
</evidence>
<dbReference type="GO" id="GO:0005911">
    <property type="term" value="C:cell-cell junction"/>
    <property type="evidence" value="ECO:0007669"/>
    <property type="project" value="TreeGrafter"/>
</dbReference>
<comment type="caution">
    <text evidence="7">The sequence shown here is derived from an EMBL/GenBank/DDBJ whole genome shotgun (WGS) entry which is preliminary data.</text>
</comment>
<sequence length="225" mass="25541">MQIRRGQPATLRCYFQDIGAQESIRWRSKEGLLTSGLIVYKHPSNLEVQKPTQHDWNLIIKKVDDTFAVEYTCETSNGTVIARYLLEIVEAPRIIPERSSAFREKFQEGSTPEELKCYFSGVPTPTVRWYRGSRDAVDTRITGEILRLPDVTRYASDTYICEGENDVGSLNYTIDLQVNFPVEVDVMNEVILASVGDQPPLVCVVQGQPINGAYWGGQERHPDRK</sequence>
<dbReference type="PANTHER" id="PTHR11640">
    <property type="entry name" value="NEPHRIN"/>
    <property type="match status" value="1"/>
</dbReference>
<feature type="domain" description="Ig-like" evidence="6">
    <location>
        <begin position="92"/>
        <end position="179"/>
    </location>
</feature>
<dbReference type="PROSITE" id="PS50835">
    <property type="entry name" value="IG_LIKE"/>
    <property type="match status" value="2"/>
</dbReference>
<dbReference type="Gene3D" id="2.60.40.10">
    <property type="entry name" value="Immunoglobulins"/>
    <property type="match status" value="2"/>
</dbReference>
<dbReference type="OrthoDB" id="6159398at2759"/>
<evidence type="ECO:0000313" key="8">
    <source>
        <dbReference type="Proteomes" id="UP000828390"/>
    </source>
</evidence>
<dbReference type="PANTHER" id="PTHR11640:SF31">
    <property type="entry name" value="IRREGULAR CHIASM C-ROUGHEST PROTEIN-RELATED"/>
    <property type="match status" value="1"/>
</dbReference>
<dbReference type="GO" id="GO:0005886">
    <property type="term" value="C:plasma membrane"/>
    <property type="evidence" value="ECO:0007669"/>
    <property type="project" value="TreeGrafter"/>
</dbReference>